<dbReference type="Proteomes" id="UP000502706">
    <property type="component" value="Chromosome"/>
</dbReference>
<evidence type="ECO:0000259" key="5">
    <source>
        <dbReference type="SMART" id="SM00062"/>
    </source>
</evidence>
<evidence type="ECO:0000313" key="7">
    <source>
        <dbReference type="Proteomes" id="UP000502706"/>
    </source>
</evidence>
<dbReference type="Gene3D" id="3.40.190.10">
    <property type="entry name" value="Periplasmic binding protein-like II"/>
    <property type="match status" value="2"/>
</dbReference>
<keyword evidence="3" id="KW-0732">Signal</keyword>
<gene>
    <name evidence="6" type="ORF">GBA65_17175</name>
</gene>
<reference evidence="6 7" key="1">
    <citation type="submission" date="2019-10" db="EMBL/GenBank/DDBJ databases">
        <title>Rubrobacter sp nov SCSIO 52915 isolated from a deep-sea sediment in the South China Sea.</title>
        <authorList>
            <person name="Chen R.W."/>
        </authorList>
    </citation>
    <scope>NUCLEOTIDE SEQUENCE [LARGE SCALE GENOMIC DNA]</scope>
    <source>
        <strain evidence="6 7">SCSIO 52915</strain>
    </source>
</reference>
<dbReference type="Pfam" id="PF09084">
    <property type="entry name" value="NMT1"/>
    <property type="match status" value="1"/>
</dbReference>
<feature type="region of interest" description="Disordered" evidence="4">
    <location>
        <begin position="316"/>
        <end position="335"/>
    </location>
</feature>
<dbReference type="PANTHER" id="PTHR30024:SF47">
    <property type="entry name" value="TAURINE-BINDING PERIPLASMIC PROTEIN"/>
    <property type="match status" value="1"/>
</dbReference>
<evidence type="ECO:0000256" key="2">
    <source>
        <dbReference type="ARBA" id="ARBA00010742"/>
    </source>
</evidence>
<evidence type="ECO:0000256" key="4">
    <source>
        <dbReference type="SAM" id="MobiDB-lite"/>
    </source>
</evidence>
<dbReference type="InterPro" id="IPR015168">
    <property type="entry name" value="SsuA/THI5"/>
</dbReference>
<evidence type="ECO:0000313" key="6">
    <source>
        <dbReference type="EMBL" id="QIN79965.1"/>
    </source>
</evidence>
<keyword evidence="7" id="KW-1185">Reference proteome</keyword>
<dbReference type="KEGG" id="rmar:GBA65_17175"/>
<dbReference type="GO" id="GO:0042597">
    <property type="term" value="C:periplasmic space"/>
    <property type="evidence" value="ECO:0007669"/>
    <property type="project" value="UniProtKB-SubCell"/>
</dbReference>
<accession>A0A6G8Q0I9</accession>
<comment type="subcellular location">
    <subcellularLocation>
        <location evidence="1">Periplasm</location>
    </subcellularLocation>
</comment>
<dbReference type="SUPFAM" id="SSF53850">
    <property type="entry name" value="Periplasmic binding protein-like II"/>
    <property type="match status" value="1"/>
</dbReference>
<evidence type="ECO:0000256" key="3">
    <source>
        <dbReference type="ARBA" id="ARBA00022729"/>
    </source>
</evidence>
<dbReference type="SMART" id="SM00062">
    <property type="entry name" value="PBPb"/>
    <property type="match status" value="1"/>
</dbReference>
<organism evidence="6 7">
    <name type="scientific">Rubrobacter marinus</name>
    <dbReference type="NCBI Taxonomy" id="2653852"/>
    <lineage>
        <taxon>Bacteria</taxon>
        <taxon>Bacillati</taxon>
        <taxon>Actinomycetota</taxon>
        <taxon>Rubrobacteria</taxon>
        <taxon>Rubrobacterales</taxon>
        <taxon>Rubrobacteraceae</taxon>
        <taxon>Rubrobacter</taxon>
    </lineage>
</organism>
<dbReference type="AlphaFoldDB" id="A0A6G8Q0I9"/>
<proteinExistence type="inferred from homology"/>
<dbReference type="InterPro" id="IPR001638">
    <property type="entry name" value="Solute-binding_3/MltF_N"/>
</dbReference>
<feature type="domain" description="Solute-binding protein family 3/N-terminal" evidence="5">
    <location>
        <begin position="54"/>
        <end position="274"/>
    </location>
</feature>
<name>A0A6G8Q0I9_9ACTN</name>
<dbReference type="EMBL" id="CP045121">
    <property type="protein sequence ID" value="QIN79965.1"/>
    <property type="molecule type" value="Genomic_DNA"/>
</dbReference>
<dbReference type="PANTHER" id="PTHR30024">
    <property type="entry name" value="ALIPHATIC SULFONATES-BINDING PROTEIN-RELATED"/>
    <property type="match status" value="1"/>
</dbReference>
<sequence>MSSFVSRRKESKLPSLLRKLKKFLLVPFVLALAFVLVGCGGQSGQAQSADGTTTVRVGTIPIDAEAQVFYAKDRGFFEDVGLNVEVQSITNGAAIVSAVQSGSLDIGCSNVVSVATAIERGLPLNLVAPGAVYSSEAPSTALMVAKDSPIQSAADLNGKVVAVNGLKNITEVGARAWIDENGGDASSVRFIELPFPQMGAALAEGRADAAVVAEPALTQASGDARVLGDAYSAVADEFLITAYFSTSDWAEQNPEVADKFAQAIQEAGKWANDNPEESAKILEKYTEISAETANGMTRAVNAETFDPALVQPPLDSAGRFDVLKSPPDASELVPE</sequence>
<protein>
    <submittedName>
        <fullName evidence="6">PhnD/SsuA/transferrin family substrate-binding protein</fullName>
    </submittedName>
</protein>
<evidence type="ECO:0000256" key="1">
    <source>
        <dbReference type="ARBA" id="ARBA00004418"/>
    </source>
</evidence>
<comment type="similarity">
    <text evidence="2">Belongs to the bacterial solute-binding protein SsuA/TauA family.</text>
</comment>